<accession>A0A1S6HVN4</accession>
<reference evidence="2 3" key="1">
    <citation type="submission" date="2016-03" db="EMBL/GenBank/DDBJ databases">
        <title>Complete genome sequence of Shewanella psychrophila WP2, a deep sea bacterium isolated from west Pacific sediment.</title>
        <authorList>
            <person name="Xu G."/>
            <person name="Jian H."/>
        </authorList>
    </citation>
    <scope>NUCLEOTIDE SEQUENCE [LARGE SCALE GENOMIC DNA]</scope>
    <source>
        <strain evidence="2 3">WP2</strain>
    </source>
</reference>
<dbReference type="Proteomes" id="UP000189545">
    <property type="component" value="Chromosome"/>
</dbReference>
<dbReference type="AlphaFoldDB" id="A0A1S6HVN4"/>
<dbReference type="OrthoDB" id="6215472at2"/>
<name>A0A1S6HVN4_9GAMM</name>
<evidence type="ECO:0000313" key="2">
    <source>
        <dbReference type="EMBL" id="AQS39627.1"/>
    </source>
</evidence>
<feature type="signal peptide" evidence="1">
    <location>
        <begin position="1"/>
        <end position="22"/>
    </location>
</feature>
<dbReference type="RefSeq" id="WP_077754494.1">
    <property type="nucleotide sequence ID" value="NZ_CP014782.1"/>
</dbReference>
<protein>
    <recommendedName>
        <fullName evidence="4">Phage protein</fullName>
    </recommendedName>
</protein>
<evidence type="ECO:0008006" key="4">
    <source>
        <dbReference type="Google" id="ProtNLM"/>
    </source>
</evidence>
<dbReference type="KEGG" id="spsw:Sps_04542"/>
<evidence type="ECO:0000313" key="3">
    <source>
        <dbReference type="Proteomes" id="UP000189545"/>
    </source>
</evidence>
<evidence type="ECO:0000256" key="1">
    <source>
        <dbReference type="SAM" id="SignalP"/>
    </source>
</evidence>
<organism evidence="2 3">
    <name type="scientific">Shewanella psychrophila</name>
    <dbReference type="NCBI Taxonomy" id="225848"/>
    <lineage>
        <taxon>Bacteria</taxon>
        <taxon>Pseudomonadati</taxon>
        <taxon>Pseudomonadota</taxon>
        <taxon>Gammaproteobacteria</taxon>
        <taxon>Alteromonadales</taxon>
        <taxon>Shewanellaceae</taxon>
        <taxon>Shewanella</taxon>
    </lineage>
</organism>
<gene>
    <name evidence="2" type="ORF">Sps_04542</name>
</gene>
<keyword evidence="3" id="KW-1185">Reference proteome</keyword>
<proteinExistence type="predicted"/>
<keyword evidence="1" id="KW-0732">Signal</keyword>
<feature type="chain" id="PRO_5012006415" description="Phage protein" evidence="1">
    <location>
        <begin position="23"/>
        <end position="117"/>
    </location>
</feature>
<dbReference type="EMBL" id="CP014782">
    <property type="protein sequence ID" value="AQS39627.1"/>
    <property type="molecule type" value="Genomic_DNA"/>
</dbReference>
<sequence length="117" mass="13619">MKKLILLLIFTSIFLGSQYAQAETISRTQADSLMTECKIFRQQRIEPLRVIEIDKCINEDGKEAAYCTRYFSDYGETYTHKNGTLQIGIFWGSPICDKALKSEKYFKLYPSSDKYNF</sequence>